<proteinExistence type="predicted"/>
<comment type="caution">
    <text evidence="1">The sequence shown here is derived from an EMBL/GenBank/DDBJ whole genome shotgun (WGS) entry which is preliminary data.</text>
</comment>
<protein>
    <submittedName>
        <fullName evidence="1">Uncharacterized protein</fullName>
    </submittedName>
</protein>
<dbReference type="AlphaFoldDB" id="A0A1W9S0K7"/>
<evidence type="ECO:0000313" key="1">
    <source>
        <dbReference type="EMBL" id="OQX90324.1"/>
    </source>
</evidence>
<accession>A0A1W9S0K7</accession>
<gene>
    <name evidence="1" type="ORF">B6D57_03780</name>
</gene>
<dbReference type="EMBL" id="NATQ01000070">
    <property type="protein sequence ID" value="OQX90324.1"/>
    <property type="molecule type" value="Genomic_DNA"/>
</dbReference>
<organism evidence="1 2">
    <name type="scientific">Candidatus Coatesbacteria bacterium 4484_99</name>
    <dbReference type="NCBI Taxonomy" id="1970774"/>
    <lineage>
        <taxon>Bacteria</taxon>
        <taxon>Candidatus Coatesiibacteriota</taxon>
    </lineage>
</organism>
<evidence type="ECO:0000313" key="2">
    <source>
        <dbReference type="Proteomes" id="UP000192611"/>
    </source>
</evidence>
<name>A0A1W9S0K7_9BACT</name>
<dbReference type="Proteomes" id="UP000192611">
    <property type="component" value="Unassembled WGS sequence"/>
</dbReference>
<reference evidence="2" key="1">
    <citation type="submission" date="2017-03" db="EMBL/GenBank/DDBJ databases">
        <title>Novel pathways for hydrocarbon cycling and metabolic interdependencies in hydrothermal sediment communities.</title>
        <authorList>
            <person name="Dombrowski N."/>
            <person name="Seitz K."/>
            <person name="Teske A."/>
            <person name="Baker B."/>
        </authorList>
    </citation>
    <scope>NUCLEOTIDE SEQUENCE [LARGE SCALE GENOMIC DNA]</scope>
</reference>
<sequence>MPIIIFATHICGADYLLGGEVDGYHAVCDNGVCTNLGALHSEVAEDSEGGECVRKEARHSKGKVNGASHLHRSAHRLINGDKTPYWSYPDRKPFSYPYDVIDVD</sequence>